<dbReference type="SUPFAM" id="SSF58014">
    <property type="entry name" value="Coiled-coil domain of nucleotide exchange factor GrpE"/>
    <property type="match status" value="1"/>
</dbReference>
<evidence type="ECO:0000256" key="1">
    <source>
        <dbReference type="ARBA" id="ARBA00009054"/>
    </source>
</evidence>
<dbReference type="Gene3D" id="3.90.20.20">
    <property type="match status" value="1"/>
</dbReference>
<dbReference type="CDD" id="cd00446">
    <property type="entry name" value="GrpE"/>
    <property type="match status" value="1"/>
</dbReference>
<keyword evidence="3" id="KW-0963">Cytoplasm</keyword>
<dbReference type="GO" id="GO:0051087">
    <property type="term" value="F:protein-folding chaperone binding"/>
    <property type="evidence" value="ECO:0007669"/>
    <property type="project" value="InterPro"/>
</dbReference>
<dbReference type="PANTHER" id="PTHR21237">
    <property type="entry name" value="GRPE PROTEIN"/>
    <property type="match status" value="1"/>
</dbReference>
<dbReference type="GO" id="GO:0006457">
    <property type="term" value="P:protein folding"/>
    <property type="evidence" value="ECO:0007669"/>
    <property type="project" value="InterPro"/>
</dbReference>
<organism evidence="6 7">
    <name type="scientific">Candidatus Lloydbacteria bacterium CG22_combo_CG10-13_8_21_14_all_47_15</name>
    <dbReference type="NCBI Taxonomy" id="1974635"/>
    <lineage>
        <taxon>Bacteria</taxon>
        <taxon>Candidatus Lloydiibacteriota</taxon>
    </lineage>
</organism>
<evidence type="ECO:0000313" key="6">
    <source>
        <dbReference type="EMBL" id="PIP73885.1"/>
    </source>
</evidence>
<comment type="similarity">
    <text evidence="1 3 4">Belongs to the GrpE family.</text>
</comment>
<evidence type="ECO:0000256" key="5">
    <source>
        <dbReference type="SAM" id="MobiDB-lite"/>
    </source>
</evidence>
<comment type="caution">
    <text evidence="6">The sequence shown here is derived from an EMBL/GenBank/DDBJ whole genome shotgun (WGS) entry which is preliminary data.</text>
</comment>
<comment type="subunit">
    <text evidence="3">Homodimer.</text>
</comment>
<comment type="subcellular location">
    <subcellularLocation>
        <location evidence="3">Cytoplasm</location>
    </subcellularLocation>
</comment>
<dbReference type="GO" id="GO:0051082">
    <property type="term" value="F:unfolded protein binding"/>
    <property type="evidence" value="ECO:0007669"/>
    <property type="project" value="TreeGrafter"/>
</dbReference>
<dbReference type="HAMAP" id="MF_01151">
    <property type="entry name" value="GrpE"/>
    <property type="match status" value="1"/>
</dbReference>
<dbReference type="SUPFAM" id="SSF51064">
    <property type="entry name" value="Head domain of nucleotide exchange factor GrpE"/>
    <property type="match status" value="1"/>
</dbReference>
<evidence type="ECO:0000313" key="7">
    <source>
        <dbReference type="Proteomes" id="UP000230638"/>
    </source>
</evidence>
<keyword evidence="2 3" id="KW-0143">Chaperone</keyword>
<feature type="region of interest" description="Disordered" evidence="5">
    <location>
        <begin position="1"/>
        <end position="27"/>
    </location>
</feature>
<dbReference type="EMBL" id="PCTL01000003">
    <property type="protein sequence ID" value="PIP73885.1"/>
    <property type="molecule type" value="Genomic_DNA"/>
</dbReference>
<feature type="compositionally biased region" description="Acidic residues" evidence="5">
    <location>
        <begin position="8"/>
        <end position="21"/>
    </location>
</feature>
<reference evidence="6 7" key="1">
    <citation type="submission" date="2017-09" db="EMBL/GenBank/DDBJ databases">
        <title>Depth-based differentiation of microbial function through sediment-hosted aquifers and enrichment of novel symbionts in the deep terrestrial subsurface.</title>
        <authorList>
            <person name="Probst A.J."/>
            <person name="Ladd B."/>
            <person name="Jarett J.K."/>
            <person name="Geller-Mcgrath D.E."/>
            <person name="Sieber C.M."/>
            <person name="Emerson J.B."/>
            <person name="Anantharaman K."/>
            <person name="Thomas B.C."/>
            <person name="Malmstrom R."/>
            <person name="Stieglmeier M."/>
            <person name="Klingl A."/>
            <person name="Woyke T."/>
            <person name="Ryan C.M."/>
            <person name="Banfield J.F."/>
        </authorList>
    </citation>
    <scope>NUCLEOTIDE SEQUENCE [LARGE SCALE GENOMIC DNA]</scope>
    <source>
        <strain evidence="6">CG22_combo_CG10-13_8_21_14_all_47_15</strain>
    </source>
</reference>
<proteinExistence type="inferred from homology"/>
<dbReference type="InterPro" id="IPR000740">
    <property type="entry name" value="GrpE"/>
</dbReference>
<accession>A0A2H0CVC3</accession>
<dbReference type="Proteomes" id="UP000230638">
    <property type="component" value="Unassembled WGS sequence"/>
</dbReference>
<dbReference type="GO" id="GO:0042803">
    <property type="term" value="F:protein homodimerization activity"/>
    <property type="evidence" value="ECO:0007669"/>
    <property type="project" value="InterPro"/>
</dbReference>
<dbReference type="AlphaFoldDB" id="A0A2H0CVC3"/>
<dbReference type="InterPro" id="IPR013805">
    <property type="entry name" value="GrpE_CC"/>
</dbReference>
<dbReference type="PRINTS" id="PR00773">
    <property type="entry name" value="GRPEPROTEIN"/>
</dbReference>
<keyword evidence="3" id="KW-0346">Stress response</keyword>
<dbReference type="InterPro" id="IPR009012">
    <property type="entry name" value="GrpE_head"/>
</dbReference>
<comment type="function">
    <text evidence="3">Participates actively in the response to hyperosmotic and heat shock by preventing the aggregation of stress-denatured proteins, in association with DnaK and GrpE. It is the nucleotide exchange factor for DnaK and may function as a thermosensor. Unfolded proteins bind initially to DnaJ; upon interaction with the DnaJ-bound protein, DnaK hydrolyzes its bound ATP, resulting in the formation of a stable complex. GrpE releases ADP from DnaK; ATP binding to DnaK triggers the release of the substrate protein, thus completing the reaction cycle. Several rounds of ATP-dependent interactions between DnaJ, DnaK and GrpE are required for fully efficient folding.</text>
</comment>
<evidence type="ECO:0000256" key="3">
    <source>
        <dbReference type="HAMAP-Rule" id="MF_01151"/>
    </source>
</evidence>
<name>A0A2H0CVC3_9BACT</name>
<dbReference type="Pfam" id="PF01025">
    <property type="entry name" value="GrpE"/>
    <property type="match status" value="1"/>
</dbReference>
<gene>
    <name evidence="3 6" type="primary">grpE</name>
    <name evidence="6" type="ORF">COW88_00475</name>
</gene>
<evidence type="ECO:0000256" key="2">
    <source>
        <dbReference type="ARBA" id="ARBA00023186"/>
    </source>
</evidence>
<dbReference type="GO" id="GO:0005737">
    <property type="term" value="C:cytoplasm"/>
    <property type="evidence" value="ECO:0007669"/>
    <property type="project" value="UniProtKB-SubCell"/>
</dbReference>
<dbReference type="Gene3D" id="2.30.22.10">
    <property type="entry name" value="Head domain of nucleotide exchange factor GrpE"/>
    <property type="match status" value="1"/>
</dbReference>
<dbReference type="PANTHER" id="PTHR21237:SF23">
    <property type="entry name" value="GRPE PROTEIN HOMOLOG, MITOCHONDRIAL"/>
    <property type="match status" value="1"/>
</dbReference>
<protein>
    <recommendedName>
        <fullName evidence="3">Protein GrpE</fullName>
    </recommendedName>
    <alternativeName>
        <fullName evidence="3">HSP-70 cofactor</fullName>
    </alternativeName>
</protein>
<sequence length="187" mass="21681">MKKKKDTSEEEIIFEDMDDMEEAHGKDEKIKKLREELKACKVERQEYLDGWQRARADFANARKEEEKRRGEFVQFAKEGILHQILPVVDSFDMAMRGEAWKKVDETWRKGVEYIHQQMVSILEDNGLVAIEAFGKIFDPNEHSSIESVSVETSGKDNVVLEVVQKGYRMNGKVIRPAKVKIGKYVTD</sequence>
<dbReference type="GO" id="GO:0000774">
    <property type="term" value="F:adenyl-nucleotide exchange factor activity"/>
    <property type="evidence" value="ECO:0007669"/>
    <property type="project" value="InterPro"/>
</dbReference>
<evidence type="ECO:0000256" key="4">
    <source>
        <dbReference type="RuleBase" id="RU004478"/>
    </source>
</evidence>